<name>A0AAE9SVV8_9GAMM</name>
<accession>A0AAE9SVV8</accession>
<gene>
    <name evidence="1" type="ORF">LW347_13045</name>
</gene>
<organism evidence="1 2">
    <name type="scientific">Pectobacterium polonicum</name>
    <dbReference type="NCBI Taxonomy" id="2485124"/>
    <lineage>
        <taxon>Bacteria</taxon>
        <taxon>Pseudomonadati</taxon>
        <taxon>Pseudomonadota</taxon>
        <taxon>Gammaproteobacteria</taxon>
        <taxon>Enterobacterales</taxon>
        <taxon>Pectobacteriaceae</taxon>
        <taxon>Pectobacterium</taxon>
    </lineage>
</organism>
<dbReference type="Proteomes" id="UP001059272">
    <property type="component" value="Chromosome"/>
</dbReference>
<evidence type="ECO:0000313" key="1">
    <source>
        <dbReference type="EMBL" id="UVO06848.1"/>
    </source>
</evidence>
<dbReference type="RefSeq" id="WP_258882529.1">
    <property type="nucleotide sequence ID" value="NZ_CP090065.1"/>
</dbReference>
<dbReference type="AlphaFoldDB" id="A0AAE9SVV8"/>
<protein>
    <submittedName>
        <fullName evidence="1">Glycosyltransferase family 2 protein</fullName>
    </submittedName>
</protein>
<evidence type="ECO:0000313" key="2">
    <source>
        <dbReference type="Proteomes" id="UP001059272"/>
    </source>
</evidence>
<dbReference type="KEGG" id="ppoo:LW347_13045"/>
<dbReference type="Pfam" id="PF13704">
    <property type="entry name" value="Glyco_tranf_2_4"/>
    <property type="match status" value="1"/>
</dbReference>
<proteinExistence type="predicted"/>
<reference evidence="1" key="1">
    <citation type="submission" date="2021-12" db="EMBL/GenBank/DDBJ databases">
        <title>Genome sequence of novel Pectobacterium sp. causing blackleg.</title>
        <authorList>
            <person name="Wang J."/>
        </authorList>
    </citation>
    <scope>NUCLEOTIDE SEQUENCE</scope>
    <source>
        <strain evidence="1">BY21311</strain>
    </source>
</reference>
<dbReference type="EMBL" id="CP090065">
    <property type="protein sequence ID" value="UVO06848.1"/>
    <property type="molecule type" value="Genomic_DNA"/>
</dbReference>
<sequence>MVKDEAMMIPAFLDQIREFFDISIFLDHSSTDCTPKIIRDSILNAQDAEHAKLYHLVSEGQPQMAVSNFFARKLFKDHDVDYTFLLDCDEFLPFRNRMELERFLLGFNSKSEAIYYRWRNLCPEFLDGKKDVFKNRFYLSKRNEKQSTKVILTKAILKDDDWQLVQGNHYVVHNKGNEIISVRDHSIELYHIPIQSYNKFMLKLMSGSLRLRLEKKLLSQGLGAHWDALNSKISRLGIDHDEILSYSMGYPNKGEIDDLVFLDFDFPYIKAPIIETDAVLSSLLQGMMNQVSRIGLDTDNIVLLEETKSDHEKLPYDFDAKKYLSLNPDVLNSVFNPEFHYMRYGFDEGRLYTQ</sequence>